<accession>A0A8T0FBG1</accession>
<evidence type="ECO:0000256" key="2">
    <source>
        <dbReference type="ARBA" id="ARBA00024195"/>
    </source>
</evidence>
<keyword evidence="1" id="KW-1015">Disulfide bond</keyword>
<dbReference type="EMBL" id="JABXBU010000012">
    <property type="protein sequence ID" value="KAF8788614.1"/>
    <property type="molecule type" value="Genomic_DNA"/>
</dbReference>
<dbReference type="InterPro" id="IPR018114">
    <property type="entry name" value="TRYPSIN_HIS"/>
</dbReference>
<dbReference type="PANTHER" id="PTHR24256">
    <property type="entry name" value="TRYPTASE-RELATED"/>
    <property type="match status" value="1"/>
</dbReference>
<reference evidence="4" key="1">
    <citation type="journal article" date="2020" name="bioRxiv">
        <title>Chromosome-level reference genome of the European wasp spider Argiope bruennichi: a resource for studies on range expansion and evolutionary adaptation.</title>
        <authorList>
            <person name="Sheffer M.M."/>
            <person name="Hoppe A."/>
            <person name="Krehenwinkel H."/>
            <person name="Uhl G."/>
            <person name="Kuss A.W."/>
            <person name="Jensen L."/>
            <person name="Jensen C."/>
            <person name="Gillespie R.G."/>
            <person name="Hoff K.J."/>
            <person name="Prost S."/>
        </authorList>
    </citation>
    <scope>NUCLEOTIDE SEQUENCE</scope>
</reference>
<dbReference type="InterPro" id="IPR043504">
    <property type="entry name" value="Peptidase_S1_PA_chymotrypsin"/>
</dbReference>
<dbReference type="PROSITE" id="PS50240">
    <property type="entry name" value="TRYPSIN_DOM"/>
    <property type="match status" value="1"/>
</dbReference>
<feature type="domain" description="Peptidase S1" evidence="3">
    <location>
        <begin position="1"/>
        <end position="198"/>
    </location>
</feature>
<dbReference type="GO" id="GO:0004252">
    <property type="term" value="F:serine-type endopeptidase activity"/>
    <property type="evidence" value="ECO:0007669"/>
    <property type="project" value="InterPro"/>
</dbReference>
<keyword evidence="5" id="KW-1185">Reference proteome</keyword>
<gene>
    <name evidence="4" type="ORF">HNY73_006641</name>
</gene>
<dbReference type="InterPro" id="IPR051487">
    <property type="entry name" value="Ser/Thr_Proteases_Immune/Dev"/>
</dbReference>
<comment type="caution">
    <text evidence="4">The sequence shown here is derived from an EMBL/GenBank/DDBJ whole genome shotgun (WGS) entry which is preliminary data.</text>
</comment>
<evidence type="ECO:0000313" key="4">
    <source>
        <dbReference type="EMBL" id="KAF8788614.1"/>
    </source>
</evidence>
<dbReference type="SMART" id="SM00020">
    <property type="entry name" value="Tryp_SPc"/>
    <property type="match status" value="1"/>
</dbReference>
<dbReference type="InterPro" id="IPR009003">
    <property type="entry name" value="Peptidase_S1_PA"/>
</dbReference>
<evidence type="ECO:0000256" key="1">
    <source>
        <dbReference type="ARBA" id="ARBA00023157"/>
    </source>
</evidence>
<dbReference type="PRINTS" id="PR00722">
    <property type="entry name" value="CHYMOTRYPSIN"/>
</dbReference>
<reference evidence="4" key="2">
    <citation type="submission" date="2020-06" db="EMBL/GenBank/DDBJ databases">
        <authorList>
            <person name="Sheffer M."/>
        </authorList>
    </citation>
    <scope>NUCLEOTIDE SEQUENCE</scope>
</reference>
<dbReference type="Pfam" id="PF00089">
    <property type="entry name" value="Trypsin"/>
    <property type="match status" value="1"/>
</dbReference>
<evidence type="ECO:0000259" key="3">
    <source>
        <dbReference type="PROSITE" id="PS50240"/>
    </source>
</evidence>
<dbReference type="AlphaFoldDB" id="A0A8T0FBG1"/>
<dbReference type="InterPro" id="IPR001314">
    <property type="entry name" value="Peptidase_S1A"/>
</dbReference>
<protein>
    <submittedName>
        <fullName evidence="4">Acrosin-like protein</fullName>
    </submittedName>
</protein>
<dbReference type="Proteomes" id="UP000807504">
    <property type="component" value="Unassembled WGS sequence"/>
</dbReference>
<dbReference type="GO" id="GO:0006508">
    <property type="term" value="P:proteolysis"/>
    <property type="evidence" value="ECO:0007669"/>
    <property type="project" value="InterPro"/>
</dbReference>
<comment type="similarity">
    <text evidence="2">Belongs to the peptidase S1 family. CLIP subfamily.</text>
</comment>
<evidence type="ECO:0000313" key="5">
    <source>
        <dbReference type="Proteomes" id="UP000807504"/>
    </source>
</evidence>
<sequence>MANGNIMCGGAIISPRYVITAAHCFLKREAFQENQCLQKKMPKAPCYYPPERFQVGILNNSGTRVPVQVVKLIAHPLFSINGRINDIALMKLSRPIRCGKLNAPICLPKRSRNKIGDNLIVAGWGKYSENNTEKKLREGRMTQVDKKKCVDGSESKARHYVCAVATETNQKSCFGDSGSAIFTKFETTGESTPRCPRT</sequence>
<dbReference type="InterPro" id="IPR001254">
    <property type="entry name" value="Trypsin_dom"/>
</dbReference>
<proteinExistence type="inferred from homology"/>
<dbReference type="SUPFAM" id="SSF50494">
    <property type="entry name" value="Trypsin-like serine proteases"/>
    <property type="match status" value="1"/>
</dbReference>
<name>A0A8T0FBG1_ARGBR</name>
<organism evidence="4 5">
    <name type="scientific">Argiope bruennichi</name>
    <name type="common">Wasp spider</name>
    <name type="synonym">Aranea bruennichi</name>
    <dbReference type="NCBI Taxonomy" id="94029"/>
    <lineage>
        <taxon>Eukaryota</taxon>
        <taxon>Metazoa</taxon>
        <taxon>Ecdysozoa</taxon>
        <taxon>Arthropoda</taxon>
        <taxon>Chelicerata</taxon>
        <taxon>Arachnida</taxon>
        <taxon>Araneae</taxon>
        <taxon>Araneomorphae</taxon>
        <taxon>Entelegynae</taxon>
        <taxon>Araneoidea</taxon>
        <taxon>Araneidae</taxon>
        <taxon>Argiope</taxon>
    </lineage>
</organism>
<dbReference type="PROSITE" id="PS00134">
    <property type="entry name" value="TRYPSIN_HIS"/>
    <property type="match status" value="1"/>
</dbReference>
<dbReference type="Gene3D" id="2.40.10.10">
    <property type="entry name" value="Trypsin-like serine proteases"/>
    <property type="match status" value="1"/>
</dbReference>